<proteinExistence type="predicted"/>
<reference evidence="1 2" key="1">
    <citation type="journal article" date="2014" name="Curr. Microbiol.">
        <title>Spirosoma radiotolerans sp. nov., a gamma-radiation-resistant bacterium isolated from gamma ray-irradiated soil.</title>
        <authorList>
            <person name="Lee J.J."/>
            <person name="Srinivasan S."/>
            <person name="Lim S."/>
            <person name="Joe M."/>
            <person name="Im S."/>
            <person name="Bae S.I."/>
            <person name="Park K.R."/>
            <person name="Han J.H."/>
            <person name="Park S.H."/>
            <person name="Joo B.M."/>
            <person name="Park S.J."/>
            <person name="Kim M.K."/>
        </authorList>
    </citation>
    <scope>NUCLEOTIDE SEQUENCE [LARGE SCALE GENOMIC DNA]</scope>
    <source>
        <strain evidence="1 2">DG5A</strain>
    </source>
</reference>
<dbReference type="SUPFAM" id="SSF109604">
    <property type="entry name" value="HD-domain/PDEase-like"/>
    <property type="match status" value="1"/>
</dbReference>
<accession>A0A0E3ZW16</accession>
<evidence type="ECO:0000313" key="2">
    <source>
        <dbReference type="Proteomes" id="UP000033054"/>
    </source>
</evidence>
<protein>
    <submittedName>
        <fullName evidence="1">Metal-dependent phosphohydrolase</fullName>
    </submittedName>
</protein>
<dbReference type="AlphaFoldDB" id="A0A0E3ZW16"/>
<dbReference type="Gene3D" id="1.10.3210.10">
    <property type="entry name" value="Hypothetical protein af1432"/>
    <property type="match status" value="1"/>
</dbReference>
<keyword evidence="1" id="KW-0378">Hydrolase</keyword>
<name>A0A0E3ZW16_9BACT</name>
<dbReference type="EMBL" id="CP010429">
    <property type="protein sequence ID" value="AKD55433.1"/>
    <property type="molecule type" value="Genomic_DNA"/>
</dbReference>
<organism evidence="1 2">
    <name type="scientific">Spirosoma radiotolerans</name>
    <dbReference type="NCBI Taxonomy" id="1379870"/>
    <lineage>
        <taxon>Bacteria</taxon>
        <taxon>Pseudomonadati</taxon>
        <taxon>Bacteroidota</taxon>
        <taxon>Cytophagia</taxon>
        <taxon>Cytophagales</taxon>
        <taxon>Cytophagaceae</taxon>
        <taxon>Spirosoma</taxon>
    </lineage>
</organism>
<dbReference type="HOGENOM" id="CLU_070871_0_1_10"/>
<dbReference type="RefSeq" id="WP_046573926.1">
    <property type="nucleotide sequence ID" value="NZ_CP010429.1"/>
</dbReference>
<dbReference type="GO" id="GO:0016787">
    <property type="term" value="F:hydrolase activity"/>
    <property type="evidence" value="ECO:0007669"/>
    <property type="project" value="UniProtKB-KW"/>
</dbReference>
<dbReference type="PANTHER" id="PTHR35569:SF1">
    <property type="entry name" value="CYANAMIDE HYDRATASE DDI2-RELATED"/>
    <property type="match status" value="1"/>
</dbReference>
<keyword evidence="2" id="KW-1185">Reference proteome</keyword>
<sequence length="209" mass="24069">MILDIRPPDSTIARQAEEFARSVSSDVLFNHVMRCYYFGELFARQKGVKIDHELMFVSSVLHDLGFTEAGHGPNRFEIEGAHAARNFLLERGVAEERTWQVWHNIALHVGDMNLFKDEPTRMMQFGILFDLTSLPPEVSLNPKDVAEVVHYYPRVGFKRGFLEVFTKELDSKQPYPHRFHLCSCIEHHRTGTLPIPKPEDFLGSAPFDE</sequence>
<dbReference type="PATRIC" id="fig|1379870.5.peg.2495"/>
<dbReference type="STRING" id="1379870.SD10_11480"/>
<dbReference type="OrthoDB" id="8478129at2"/>
<dbReference type="PANTHER" id="PTHR35569">
    <property type="entry name" value="CYANAMIDE HYDRATASE DDI2-RELATED"/>
    <property type="match status" value="1"/>
</dbReference>
<gene>
    <name evidence="1" type="ORF">SD10_11480</name>
</gene>
<dbReference type="KEGG" id="srd:SD10_11480"/>
<dbReference type="Proteomes" id="UP000033054">
    <property type="component" value="Chromosome"/>
</dbReference>
<evidence type="ECO:0000313" key="1">
    <source>
        <dbReference type="EMBL" id="AKD55433.1"/>
    </source>
</evidence>